<reference evidence="4 5" key="1">
    <citation type="submission" date="2017-03" db="EMBL/GenBank/DDBJ databases">
        <title>Genome sequence of Clostridium hungatei DSM 14427.</title>
        <authorList>
            <person name="Poehlein A."/>
            <person name="Daniel R."/>
        </authorList>
    </citation>
    <scope>NUCLEOTIDE SEQUENCE [LARGE SCALE GENOMIC DNA]</scope>
    <source>
        <strain evidence="4 5">DSM 14427</strain>
    </source>
</reference>
<protein>
    <submittedName>
        <fullName evidence="4">HTH-type transcriptional repressor AcnR</fullName>
    </submittedName>
</protein>
<accession>A0A1V4SJB5</accession>
<evidence type="ECO:0000313" key="5">
    <source>
        <dbReference type="Proteomes" id="UP000191554"/>
    </source>
</evidence>
<evidence type="ECO:0000259" key="3">
    <source>
        <dbReference type="PROSITE" id="PS50977"/>
    </source>
</evidence>
<dbReference type="PANTHER" id="PTHR30328">
    <property type="entry name" value="TRANSCRIPTIONAL REPRESSOR"/>
    <property type="match status" value="1"/>
</dbReference>
<dbReference type="PROSITE" id="PS01081">
    <property type="entry name" value="HTH_TETR_1"/>
    <property type="match status" value="1"/>
</dbReference>
<evidence type="ECO:0000256" key="2">
    <source>
        <dbReference type="PROSITE-ProRule" id="PRU00335"/>
    </source>
</evidence>
<comment type="caution">
    <text evidence="4">The sequence shown here is derived from an EMBL/GenBank/DDBJ whole genome shotgun (WGS) entry which is preliminary data.</text>
</comment>
<dbReference type="Gene3D" id="1.10.357.10">
    <property type="entry name" value="Tetracycline Repressor, domain 2"/>
    <property type="match status" value="1"/>
</dbReference>
<dbReference type="GO" id="GO:0006355">
    <property type="term" value="P:regulation of DNA-templated transcription"/>
    <property type="evidence" value="ECO:0007669"/>
    <property type="project" value="UniProtKB-ARBA"/>
</dbReference>
<dbReference type="Pfam" id="PF00440">
    <property type="entry name" value="TetR_N"/>
    <property type="match status" value="1"/>
</dbReference>
<dbReference type="Gene3D" id="1.10.10.60">
    <property type="entry name" value="Homeodomain-like"/>
    <property type="match status" value="1"/>
</dbReference>
<dbReference type="InterPro" id="IPR009057">
    <property type="entry name" value="Homeodomain-like_sf"/>
</dbReference>
<dbReference type="InterPro" id="IPR001647">
    <property type="entry name" value="HTH_TetR"/>
</dbReference>
<feature type="domain" description="HTH tetR-type" evidence="3">
    <location>
        <begin position="20"/>
        <end position="80"/>
    </location>
</feature>
<name>A0A1V4SJB5_RUMHU</name>
<dbReference type="OrthoDB" id="9780939at2"/>
<dbReference type="Proteomes" id="UP000191554">
    <property type="component" value="Unassembled WGS sequence"/>
</dbReference>
<dbReference type="SUPFAM" id="SSF48498">
    <property type="entry name" value="Tetracyclin repressor-like, C-terminal domain"/>
    <property type="match status" value="1"/>
</dbReference>
<evidence type="ECO:0000313" key="4">
    <source>
        <dbReference type="EMBL" id="OPX43950.1"/>
    </source>
</evidence>
<dbReference type="AlphaFoldDB" id="A0A1V4SJB5"/>
<keyword evidence="1 2" id="KW-0238">DNA-binding</keyword>
<dbReference type="PANTHER" id="PTHR30328:SF54">
    <property type="entry name" value="HTH-TYPE TRANSCRIPTIONAL REPRESSOR SCO4008"/>
    <property type="match status" value="1"/>
</dbReference>
<dbReference type="InterPro" id="IPR036271">
    <property type="entry name" value="Tet_transcr_reg_TetR-rel_C_sf"/>
</dbReference>
<evidence type="ECO:0000256" key="1">
    <source>
        <dbReference type="ARBA" id="ARBA00023125"/>
    </source>
</evidence>
<proteinExistence type="predicted"/>
<dbReference type="InterPro" id="IPR050109">
    <property type="entry name" value="HTH-type_TetR-like_transc_reg"/>
</dbReference>
<sequence>MKADSKEGSIIYSKFLKLEEEKKQRILNGAMKEFALQGYKNASTDNMVKEAAISKGALFHYFKNKKSLFLFLYDYALGVLKEEILHKIDFEEKDVFKRRRQAILQKIEISKLHPPIYEFVATAFIDESPEIKNDIQGKNEKLMELGKSIMYEGIDTSRFKDGLEAGRILEIINWADEGLTKKLTWQLRHVPMDKWDYDEMLAELDNYMKLLKTAFYKDGGQ</sequence>
<dbReference type="EMBL" id="MZGX01000013">
    <property type="protein sequence ID" value="OPX43950.1"/>
    <property type="molecule type" value="Genomic_DNA"/>
</dbReference>
<dbReference type="GO" id="GO:0003677">
    <property type="term" value="F:DNA binding"/>
    <property type="evidence" value="ECO:0007669"/>
    <property type="project" value="UniProtKB-UniRule"/>
</dbReference>
<dbReference type="RefSeq" id="WP_080064629.1">
    <property type="nucleotide sequence ID" value="NZ_MZGX01000013.1"/>
</dbReference>
<gene>
    <name evidence="4" type="primary">acnR</name>
    <name evidence="4" type="ORF">CLHUN_21930</name>
</gene>
<dbReference type="SUPFAM" id="SSF46689">
    <property type="entry name" value="Homeodomain-like"/>
    <property type="match status" value="1"/>
</dbReference>
<dbReference type="InterPro" id="IPR023772">
    <property type="entry name" value="DNA-bd_HTH_TetR-type_CS"/>
</dbReference>
<dbReference type="PRINTS" id="PR00455">
    <property type="entry name" value="HTHTETR"/>
</dbReference>
<dbReference type="PROSITE" id="PS50977">
    <property type="entry name" value="HTH_TETR_2"/>
    <property type="match status" value="1"/>
</dbReference>
<organism evidence="4 5">
    <name type="scientific">Ruminiclostridium hungatei</name>
    <name type="common">Clostridium hungatei</name>
    <dbReference type="NCBI Taxonomy" id="48256"/>
    <lineage>
        <taxon>Bacteria</taxon>
        <taxon>Bacillati</taxon>
        <taxon>Bacillota</taxon>
        <taxon>Clostridia</taxon>
        <taxon>Eubacteriales</taxon>
        <taxon>Oscillospiraceae</taxon>
        <taxon>Ruminiclostridium</taxon>
    </lineage>
</organism>
<dbReference type="STRING" id="48256.CLHUN_21930"/>
<feature type="DNA-binding region" description="H-T-H motif" evidence="2">
    <location>
        <begin position="43"/>
        <end position="62"/>
    </location>
</feature>
<keyword evidence="5" id="KW-1185">Reference proteome</keyword>